<dbReference type="PANTHER" id="PTHR42796:SF4">
    <property type="entry name" value="FUMARYLACETOACETATE HYDROLASE DOMAIN-CONTAINING PROTEIN 2A"/>
    <property type="match status" value="1"/>
</dbReference>
<dbReference type="InterPro" id="IPR036663">
    <property type="entry name" value="Fumarylacetoacetase_C_sf"/>
</dbReference>
<comment type="similarity">
    <text evidence="1">Belongs to the FAH family.</text>
</comment>
<dbReference type="RefSeq" id="WP_160900296.1">
    <property type="nucleotide sequence ID" value="NZ_CP102850.1"/>
</dbReference>
<evidence type="ECO:0000256" key="3">
    <source>
        <dbReference type="SAM" id="MobiDB-lite"/>
    </source>
</evidence>
<proteinExistence type="inferred from homology"/>
<dbReference type="Gene3D" id="3.90.850.10">
    <property type="entry name" value="Fumarylacetoacetase-like, C-terminal domain"/>
    <property type="match status" value="1"/>
</dbReference>
<gene>
    <name evidence="6" type="ORF">GIY30_01875</name>
</gene>
<evidence type="ECO:0000256" key="2">
    <source>
        <dbReference type="ARBA" id="ARBA00022723"/>
    </source>
</evidence>
<dbReference type="FunFam" id="3.90.850.10:FF:000002">
    <property type="entry name" value="2-hydroxyhepta-2,4-diene-1,7-dioate isomerase"/>
    <property type="match status" value="1"/>
</dbReference>
<protein>
    <submittedName>
        <fullName evidence="6">DUF2437 domain-containing protein</fullName>
    </submittedName>
</protein>
<dbReference type="Pfam" id="PF10370">
    <property type="entry name" value="Rv2993c-like_N"/>
    <property type="match status" value="1"/>
</dbReference>
<keyword evidence="7" id="KW-1185">Reference proteome</keyword>
<comment type="caution">
    <text evidence="6">The sequence shown here is derived from an EMBL/GenBank/DDBJ whole genome shotgun (WGS) entry which is preliminary data.</text>
</comment>
<dbReference type="GO" id="GO:0046872">
    <property type="term" value="F:metal ion binding"/>
    <property type="evidence" value="ECO:0007669"/>
    <property type="project" value="UniProtKB-KW"/>
</dbReference>
<feature type="compositionally biased region" description="Polar residues" evidence="3">
    <location>
        <begin position="292"/>
        <end position="304"/>
    </location>
</feature>
<name>A0A6L7GNL1_9ACTN</name>
<dbReference type="Proteomes" id="UP000475545">
    <property type="component" value="Unassembled WGS sequence"/>
</dbReference>
<dbReference type="InterPro" id="IPR051121">
    <property type="entry name" value="FAH"/>
</dbReference>
<dbReference type="InterPro" id="IPR011234">
    <property type="entry name" value="Fumarylacetoacetase-like_C"/>
</dbReference>
<evidence type="ECO:0000259" key="5">
    <source>
        <dbReference type="Pfam" id="PF10370"/>
    </source>
</evidence>
<accession>A0A6L7GNL1</accession>
<evidence type="ECO:0000313" key="7">
    <source>
        <dbReference type="Proteomes" id="UP000475545"/>
    </source>
</evidence>
<evidence type="ECO:0000313" key="6">
    <source>
        <dbReference type="EMBL" id="MXP20118.1"/>
    </source>
</evidence>
<organism evidence="6 7">
    <name type="scientific">Gordonia mangrovi</name>
    <dbReference type="NCBI Taxonomy" id="2665643"/>
    <lineage>
        <taxon>Bacteria</taxon>
        <taxon>Bacillati</taxon>
        <taxon>Actinomycetota</taxon>
        <taxon>Actinomycetes</taxon>
        <taxon>Mycobacteriales</taxon>
        <taxon>Gordoniaceae</taxon>
        <taxon>Gordonia</taxon>
    </lineage>
</organism>
<dbReference type="AlphaFoldDB" id="A0A6L7GNL1"/>
<dbReference type="PANTHER" id="PTHR42796">
    <property type="entry name" value="FUMARYLACETOACETATE HYDROLASE DOMAIN-CONTAINING PROTEIN 2A-RELATED"/>
    <property type="match status" value="1"/>
</dbReference>
<keyword evidence="2" id="KW-0479">Metal-binding</keyword>
<dbReference type="EMBL" id="WMBR01000001">
    <property type="protein sequence ID" value="MXP20118.1"/>
    <property type="molecule type" value="Genomic_DNA"/>
</dbReference>
<dbReference type="GO" id="GO:0016853">
    <property type="term" value="F:isomerase activity"/>
    <property type="evidence" value="ECO:0007669"/>
    <property type="project" value="UniProtKB-ARBA"/>
</dbReference>
<feature type="region of interest" description="Disordered" evidence="3">
    <location>
        <begin position="273"/>
        <end position="304"/>
    </location>
</feature>
<dbReference type="GO" id="GO:0019752">
    <property type="term" value="P:carboxylic acid metabolic process"/>
    <property type="evidence" value="ECO:0007669"/>
    <property type="project" value="UniProtKB-ARBA"/>
</dbReference>
<evidence type="ECO:0000259" key="4">
    <source>
        <dbReference type="Pfam" id="PF01557"/>
    </source>
</evidence>
<evidence type="ECO:0000256" key="1">
    <source>
        <dbReference type="ARBA" id="ARBA00010211"/>
    </source>
</evidence>
<sequence>MRIVRFEHGGMAGVGVVRDDQVFPVGESLDDLIAGAVPSVSEVSHPLDEVRLLAPIAESSRGMFCFGINYVDHQRESADHFVAQIPTDPIVFFKTRSALAGPADELELDESVSAEFDWEVELGVVIGRAGRNITPETVAEHIFGYTVVNDVTARDLQKRFSQWHIGKNIDASTPVGPWVVTADEIAYPPAVEVSLRVDGTEKQRASTTDMIFSISQQICTLSRYLELQPGDIIATGTPSGVGFTRTPPEFLVPGVVVEAEVSGIGRLSNAIRRAPDAPMHPPAELVFDELSPTATQPTAQQGAR</sequence>
<reference evidence="6 7" key="1">
    <citation type="submission" date="2019-11" db="EMBL/GenBank/DDBJ databases">
        <title>Gordonia sp. nov., a novel actinobacterium isolated from mangrove soil in Hainan.</title>
        <authorList>
            <person name="Huang X."/>
            <person name="Xie Y."/>
            <person name="Chu X."/>
            <person name="Xiao K."/>
        </authorList>
    </citation>
    <scope>NUCLEOTIDE SEQUENCE [LARGE SCALE GENOMIC DNA]</scope>
    <source>
        <strain evidence="6 7">HNM0687</strain>
    </source>
</reference>
<dbReference type="InterPro" id="IPR018833">
    <property type="entry name" value="Rv2993c-like_N"/>
</dbReference>
<feature type="domain" description="Fumarylacetoacetase-like C-terminal" evidence="4">
    <location>
        <begin position="63"/>
        <end position="271"/>
    </location>
</feature>
<dbReference type="SUPFAM" id="SSF56529">
    <property type="entry name" value="FAH"/>
    <property type="match status" value="1"/>
</dbReference>
<feature type="domain" description="Rv2993c-like N-terminal" evidence="5">
    <location>
        <begin position="1"/>
        <end position="55"/>
    </location>
</feature>
<dbReference type="Pfam" id="PF01557">
    <property type="entry name" value="FAA_hydrolase"/>
    <property type="match status" value="1"/>
</dbReference>